<evidence type="ECO:0000313" key="2">
    <source>
        <dbReference type="Proteomes" id="UP000315115"/>
    </source>
</evidence>
<sequence>MTAKGKSQRNTGFANIENPFYFCILPFVPIRPCLKAELKSQLLNNLATYSPRTNSEVLHLK</sequence>
<accession>A0A510IBI1</accession>
<dbReference type="AlphaFoldDB" id="A0A510IBI1"/>
<name>A0A510IBI1_9VIBR</name>
<dbReference type="EMBL" id="AP019799">
    <property type="protein sequence ID" value="BBL91133.1"/>
    <property type="molecule type" value="Genomic_DNA"/>
</dbReference>
<dbReference type="Proteomes" id="UP000315115">
    <property type="component" value="Chromosome 2"/>
</dbReference>
<reference evidence="2" key="1">
    <citation type="submission" date="2019-07" db="EMBL/GenBank/DDBJ databases">
        <title>Complete Genome Sequences of Vibrion rotiferianus strain AM7.</title>
        <authorList>
            <person name="Miyazaki K."/>
            <person name="Wiseschart A."/>
            <person name="Pootanakit K."/>
            <person name="Ishimori K."/>
            <person name="Kitahara K."/>
        </authorList>
    </citation>
    <scope>NUCLEOTIDE SEQUENCE [LARGE SCALE GENOMIC DNA]</scope>
    <source>
        <strain evidence="2">AM7</strain>
    </source>
</reference>
<protein>
    <submittedName>
        <fullName evidence="1">Uncharacterized protein</fullName>
    </submittedName>
</protein>
<gene>
    <name evidence="1" type="ORF">VroAM7_37860</name>
</gene>
<evidence type="ECO:0000313" key="1">
    <source>
        <dbReference type="EMBL" id="BBL91133.1"/>
    </source>
</evidence>
<organism evidence="1 2">
    <name type="scientific">Vibrio rotiferianus</name>
    <dbReference type="NCBI Taxonomy" id="190895"/>
    <lineage>
        <taxon>Bacteria</taxon>
        <taxon>Pseudomonadati</taxon>
        <taxon>Pseudomonadota</taxon>
        <taxon>Gammaproteobacteria</taxon>
        <taxon>Vibrionales</taxon>
        <taxon>Vibrionaceae</taxon>
        <taxon>Vibrio</taxon>
    </lineage>
</organism>
<proteinExistence type="predicted"/>